<evidence type="ECO:0000313" key="3">
    <source>
        <dbReference type="EMBL" id="CDW83284.1"/>
    </source>
</evidence>
<dbReference type="InParanoid" id="A0A078AM31"/>
<dbReference type="EMBL" id="CCKQ01011712">
    <property type="protein sequence ID" value="CDW83284.1"/>
    <property type="molecule type" value="Genomic_DNA"/>
</dbReference>
<keyword evidence="4" id="KW-1185">Reference proteome</keyword>
<evidence type="ECO:0000256" key="1">
    <source>
        <dbReference type="SAM" id="Coils"/>
    </source>
</evidence>
<evidence type="ECO:0000313" key="4">
    <source>
        <dbReference type="Proteomes" id="UP000039865"/>
    </source>
</evidence>
<keyword evidence="1" id="KW-0175">Coiled coil</keyword>
<accession>A0A078AM31</accession>
<reference evidence="3 4" key="1">
    <citation type="submission" date="2014-06" db="EMBL/GenBank/DDBJ databases">
        <authorList>
            <person name="Swart Estienne"/>
        </authorList>
    </citation>
    <scope>NUCLEOTIDE SEQUENCE [LARGE SCALE GENOMIC DNA]</scope>
    <source>
        <strain evidence="3 4">130c</strain>
    </source>
</reference>
<sequence length="513" mass="60147">MFTTKVKTKALSKLFSPSEVTDRQTHQSFDNTHRRQLHNYNQNANNIHIDFKQRHQDNSISDIQDIKGKYNKGVFKNRYYNNSFADTNQQSIIAEKDEQGPENNTYHRFIVKNHKHTEREPQNKKQIQNLIMSRRLQIQSPETQRNKNNLFNKELYRNTVDVTNQKDSIHISQINIDHQNVSQDSLDNQLHSGMNAISLNKIRPQTSKNSSKFNHKNQSKLIEFIYDKKKEKPSRFYYLYNSNGSNKWNESNCSDENQTQPQLKQEIRSLLDKLIIEQDSDIKAQNQLLKDIIAKQSQYILFLENTCSMKIDHISETVIEDQLHILGFNVRKQIDKIDRLQNNVLKQNEEIRRYIQSTKNMKKKLQFDTFDLTDRKHKPDEEIVEFAGETQKMRFSLISESINNTMDFQEGISAREPYDETICIESPHITLNPIGDRMVKQQANKKFMKFNENKGIVNVTNNNLSQINNSPIKGNPSYRYANTGGGFHTNMKSSMKGSVQPNKHQFNRIESLL</sequence>
<gene>
    <name evidence="3" type="primary">Contig18067.g867</name>
    <name evidence="3" type="ORF">STYLEM_12326</name>
</gene>
<name>A0A078AM31_STYLE</name>
<evidence type="ECO:0000256" key="2">
    <source>
        <dbReference type="SAM" id="MobiDB-lite"/>
    </source>
</evidence>
<dbReference type="AlphaFoldDB" id="A0A078AM31"/>
<proteinExistence type="predicted"/>
<organism evidence="3 4">
    <name type="scientific">Stylonychia lemnae</name>
    <name type="common">Ciliate</name>
    <dbReference type="NCBI Taxonomy" id="5949"/>
    <lineage>
        <taxon>Eukaryota</taxon>
        <taxon>Sar</taxon>
        <taxon>Alveolata</taxon>
        <taxon>Ciliophora</taxon>
        <taxon>Intramacronucleata</taxon>
        <taxon>Spirotrichea</taxon>
        <taxon>Stichotrichia</taxon>
        <taxon>Sporadotrichida</taxon>
        <taxon>Oxytrichidae</taxon>
        <taxon>Stylonychinae</taxon>
        <taxon>Stylonychia</taxon>
    </lineage>
</organism>
<feature type="coiled-coil region" evidence="1">
    <location>
        <begin position="330"/>
        <end position="357"/>
    </location>
</feature>
<protein>
    <submittedName>
        <fullName evidence="3">Uncharacterized protein</fullName>
    </submittedName>
</protein>
<feature type="compositionally biased region" description="Polar residues" evidence="2">
    <location>
        <begin position="494"/>
        <end position="504"/>
    </location>
</feature>
<feature type="region of interest" description="Disordered" evidence="2">
    <location>
        <begin position="494"/>
        <end position="513"/>
    </location>
</feature>
<dbReference type="Proteomes" id="UP000039865">
    <property type="component" value="Unassembled WGS sequence"/>
</dbReference>